<keyword evidence="2" id="KW-1185">Reference proteome</keyword>
<dbReference type="Pfam" id="PF05721">
    <property type="entry name" value="PhyH"/>
    <property type="match status" value="1"/>
</dbReference>
<comment type="caution">
    <text evidence="1">The sequence shown here is derived from an EMBL/GenBank/DDBJ whole genome shotgun (WGS) entry which is preliminary data.</text>
</comment>
<proteinExistence type="predicted"/>
<dbReference type="InterPro" id="IPR008775">
    <property type="entry name" value="Phytyl_CoA_dOase-like"/>
</dbReference>
<organism evidence="1 2">
    <name type="scientific">Sporothrix stenoceras</name>
    <dbReference type="NCBI Taxonomy" id="5173"/>
    <lineage>
        <taxon>Eukaryota</taxon>
        <taxon>Fungi</taxon>
        <taxon>Dikarya</taxon>
        <taxon>Ascomycota</taxon>
        <taxon>Pezizomycotina</taxon>
        <taxon>Sordariomycetes</taxon>
        <taxon>Sordariomycetidae</taxon>
        <taxon>Ophiostomatales</taxon>
        <taxon>Ophiostomataceae</taxon>
        <taxon>Sporothrix</taxon>
    </lineage>
</organism>
<dbReference type="Gene3D" id="2.60.120.620">
    <property type="entry name" value="q2cbj1_9rhob like domain"/>
    <property type="match status" value="1"/>
</dbReference>
<dbReference type="SUPFAM" id="SSF51197">
    <property type="entry name" value="Clavaminate synthase-like"/>
    <property type="match status" value="1"/>
</dbReference>
<dbReference type="PANTHER" id="PTHR37563">
    <property type="entry name" value="PHYTANOYL-COA DIOXYGENASE FAMILY PROTEIN (AFU_ORTHOLOGUE AFUA_2G03330)"/>
    <property type="match status" value="1"/>
</dbReference>
<gene>
    <name evidence="1" type="ORF">Sste5346_004749</name>
</gene>
<accession>A0ABR3Z6Y4</accession>
<evidence type="ECO:0008006" key="3">
    <source>
        <dbReference type="Google" id="ProtNLM"/>
    </source>
</evidence>
<reference evidence="1 2" key="1">
    <citation type="journal article" date="2024" name="IMA Fungus">
        <title>IMA Genome - F19 : A genome assembly and annotation guide to empower mycologists, including annotated draft genome sequences of Ceratocystis pirilliformis, Diaporthe australafricana, Fusarium ophioides, Paecilomyces lecythidis, and Sporothrix stenoceras.</title>
        <authorList>
            <person name="Aylward J."/>
            <person name="Wilson A.M."/>
            <person name="Visagie C.M."/>
            <person name="Spraker J."/>
            <person name="Barnes I."/>
            <person name="Buitendag C."/>
            <person name="Ceriani C."/>
            <person name="Del Mar Angel L."/>
            <person name="du Plessis D."/>
            <person name="Fuchs T."/>
            <person name="Gasser K."/>
            <person name="Kramer D."/>
            <person name="Li W."/>
            <person name="Munsamy K."/>
            <person name="Piso A."/>
            <person name="Price J.L."/>
            <person name="Sonnekus B."/>
            <person name="Thomas C."/>
            <person name="van der Nest A."/>
            <person name="van Dijk A."/>
            <person name="van Heerden A."/>
            <person name="van Vuuren N."/>
            <person name="Yilmaz N."/>
            <person name="Duong T.A."/>
            <person name="van der Merwe N.A."/>
            <person name="Wingfield M.J."/>
            <person name="Wingfield B.D."/>
        </authorList>
    </citation>
    <scope>NUCLEOTIDE SEQUENCE [LARGE SCALE GENOMIC DNA]</scope>
    <source>
        <strain evidence="1 2">CMW 5346</strain>
    </source>
</reference>
<dbReference type="Proteomes" id="UP001583186">
    <property type="component" value="Unassembled WGS sequence"/>
</dbReference>
<evidence type="ECO:0000313" key="2">
    <source>
        <dbReference type="Proteomes" id="UP001583186"/>
    </source>
</evidence>
<protein>
    <recommendedName>
        <fullName evidence="3">Phytanoyl-CoA dioxygenase family protein</fullName>
    </recommendedName>
</protein>
<dbReference type="PANTHER" id="PTHR37563:SF2">
    <property type="entry name" value="PHYTANOYL-COA DIOXYGENASE FAMILY PROTEIN (AFU_ORTHOLOGUE AFUA_2G03330)"/>
    <property type="match status" value="1"/>
</dbReference>
<dbReference type="EMBL" id="JAWCUI010000023">
    <property type="protein sequence ID" value="KAL1896364.1"/>
    <property type="molecule type" value="Genomic_DNA"/>
</dbReference>
<dbReference type="InterPro" id="IPR051961">
    <property type="entry name" value="Fungal_Metabolite_Diox"/>
</dbReference>
<sequence length="328" mass="36209">MTGAENLTVAPPPAMPVKAEATTELKSPASPLPTVQEFDANTCSVDDLVVALKTAGGVVIRNLLTPQALGAIEADVRPWLEKDKPWNGDFFPPETRRVTGLLTKSETFALDLVGHKLWIGVVDALLTSEFPRNWVGDKQEASVGKPQLNNTIVFSIGPGARDQALHRDDQIHQVSHRAVAAHEMGRDYGIGFFVAGKPTTKANGATRFIPGSHLWDYEEGPPREDQAFYAELGAGDGFMMLSGCFHGGSANKTVDQERLVYSCFFTRSWLRQEENQYLIHDLEKLRKLPLWLIERAGWSLSPPFLGWTSLEDPIAHLFPEKAGSKDMF</sequence>
<evidence type="ECO:0000313" key="1">
    <source>
        <dbReference type="EMBL" id="KAL1896364.1"/>
    </source>
</evidence>
<name>A0ABR3Z6Y4_9PEZI</name>